<dbReference type="SUPFAM" id="SSF53254">
    <property type="entry name" value="Phosphoglycerate mutase-like"/>
    <property type="match status" value="1"/>
</dbReference>
<gene>
    <name evidence="1" type="ORF">ACFPQ6_03895</name>
</gene>
<dbReference type="InterPro" id="IPR029033">
    <property type="entry name" value="His_PPase_superfam"/>
</dbReference>
<evidence type="ECO:0000313" key="1">
    <source>
        <dbReference type="EMBL" id="MFC5847443.1"/>
    </source>
</evidence>
<accession>A0ABW1DHH2</accession>
<reference evidence="2" key="1">
    <citation type="journal article" date="2019" name="Int. J. Syst. Evol. Microbiol.">
        <title>The Global Catalogue of Microorganisms (GCM) 10K type strain sequencing project: providing services to taxonomists for standard genome sequencing and annotation.</title>
        <authorList>
            <consortium name="The Broad Institute Genomics Platform"/>
            <consortium name="The Broad Institute Genome Sequencing Center for Infectious Disease"/>
            <person name="Wu L."/>
            <person name="Ma J."/>
        </authorList>
    </citation>
    <scope>NUCLEOTIDE SEQUENCE [LARGE SCALE GENOMIC DNA]</scope>
    <source>
        <strain evidence="2">CGMCC 1.15053</strain>
    </source>
</reference>
<dbReference type="Gene3D" id="3.40.50.1240">
    <property type="entry name" value="Phosphoglycerate mutase-like"/>
    <property type="match status" value="1"/>
</dbReference>
<comment type="caution">
    <text evidence="1">The sequence shown here is derived from an EMBL/GenBank/DDBJ whole genome shotgun (WGS) entry which is preliminary data.</text>
</comment>
<organism evidence="1 2">
    <name type="scientific">Deinococcus petrolearius</name>
    <dbReference type="NCBI Taxonomy" id="1751295"/>
    <lineage>
        <taxon>Bacteria</taxon>
        <taxon>Thermotogati</taxon>
        <taxon>Deinococcota</taxon>
        <taxon>Deinococci</taxon>
        <taxon>Deinococcales</taxon>
        <taxon>Deinococcaceae</taxon>
        <taxon>Deinococcus</taxon>
    </lineage>
</organism>
<dbReference type="RefSeq" id="WP_380046593.1">
    <property type="nucleotide sequence ID" value="NZ_JBHSOH010000005.1"/>
</dbReference>
<dbReference type="InterPro" id="IPR013078">
    <property type="entry name" value="His_Pase_superF_clade-1"/>
</dbReference>
<protein>
    <submittedName>
        <fullName evidence="1">Histidine phosphatase family protein</fullName>
    </submittedName>
</protein>
<dbReference type="EMBL" id="JBHSOH010000005">
    <property type="protein sequence ID" value="MFC5847443.1"/>
    <property type="molecule type" value="Genomic_DNA"/>
</dbReference>
<evidence type="ECO:0000313" key="2">
    <source>
        <dbReference type="Proteomes" id="UP001595979"/>
    </source>
</evidence>
<dbReference type="Proteomes" id="UP001595979">
    <property type="component" value="Unassembled WGS sequence"/>
</dbReference>
<name>A0ABW1DHH2_9DEIO</name>
<dbReference type="Pfam" id="PF00300">
    <property type="entry name" value="His_Phos_1"/>
    <property type="match status" value="1"/>
</dbReference>
<sequence length="134" mass="14046">MSTGPAGGFAPVTGRDHASLRLDCPPLLWPDDLAGRPWDGGHEPWEPARFQARAAQVAAALRGVTGTGVVALITHHDFAAYLLAELLGLPSPGGGGAVLRLDNTGTARLTLGPGRAAVHWLNRADHLPPELRSR</sequence>
<keyword evidence="2" id="KW-1185">Reference proteome</keyword>
<proteinExistence type="predicted"/>